<keyword evidence="3" id="KW-1185">Reference proteome</keyword>
<protein>
    <submittedName>
        <fullName evidence="2">Uncharacterized protein</fullName>
    </submittedName>
</protein>
<dbReference type="Proteomes" id="UP000011761">
    <property type="component" value="Unassembled WGS sequence"/>
</dbReference>
<dbReference type="OrthoDB" id="4179406at2759"/>
<dbReference type="EMBL" id="KB445552">
    <property type="protein sequence ID" value="EMC99156.1"/>
    <property type="molecule type" value="Genomic_DNA"/>
</dbReference>
<dbReference type="KEGG" id="bcom:BAUCODRAFT_65582"/>
<dbReference type="RefSeq" id="XP_007673755.1">
    <property type="nucleotide sequence ID" value="XM_007675565.1"/>
</dbReference>
<keyword evidence="1" id="KW-0812">Transmembrane</keyword>
<keyword evidence="1" id="KW-0472">Membrane</keyword>
<accession>M2MQR8</accession>
<dbReference type="eggNOG" id="ENOG502RZF1">
    <property type="taxonomic scope" value="Eukaryota"/>
</dbReference>
<feature type="transmembrane region" description="Helical" evidence="1">
    <location>
        <begin position="27"/>
        <end position="48"/>
    </location>
</feature>
<keyword evidence="1" id="KW-1133">Transmembrane helix</keyword>
<evidence type="ECO:0000256" key="1">
    <source>
        <dbReference type="SAM" id="Phobius"/>
    </source>
</evidence>
<dbReference type="HOGENOM" id="CLU_026455_2_0_1"/>
<dbReference type="GeneID" id="19116218"/>
<dbReference type="STRING" id="717646.M2MQR8"/>
<reference evidence="2 3" key="1">
    <citation type="journal article" date="2012" name="PLoS Pathog.">
        <title>Diverse lifestyles and strategies of plant pathogenesis encoded in the genomes of eighteen Dothideomycetes fungi.</title>
        <authorList>
            <person name="Ohm R.A."/>
            <person name="Feau N."/>
            <person name="Henrissat B."/>
            <person name="Schoch C.L."/>
            <person name="Horwitz B.A."/>
            <person name="Barry K.W."/>
            <person name="Condon B.J."/>
            <person name="Copeland A.C."/>
            <person name="Dhillon B."/>
            <person name="Glaser F."/>
            <person name="Hesse C.N."/>
            <person name="Kosti I."/>
            <person name="LaButti K."/>
            <person name="Lindquist E.A."/>
            <person name="Lucas S."/>
            <person name="Salamov A.A."/>
            <person name="Bradshaw R.E."/>
            <person name="Ciuffetti L."/>
            <person name="Hamelin R.C."/>
            <person name="Kema G.H.J."/>
            <person name="Lawrence C."/>
            <person name="Scott J.A."/>
            <person name="Spatafora J.W."/>
            <person name="Turgeon B.G."/>
            <person name="de Wit P.J.G.M."/>
            <person name="Zhong S."/>
            <person name="Goodwin S.B."/>
            <person name="Grigoriev I.V."/>
        </authorList>
    </citation>
    <scope>NUCLEOTIDE SEQUENCE [LARGE SCALE GENOMIC DNA]</scope>
    <source>
        <strain evidence="2 3">UAMH 10762</strain>
    </source>
</reference>
<evidence type="ECO:0000313" key="3">
    <source>
        <dbReference type="Proteomes" id="UP000011761"/>
    </source>
</evidence>
<organism evidence="2 3">
    <name type="scientific">Baudoinia panamericana (strain UAMH 10762)</name>
    <name type="common">Angels' share fungus</name>
    <name type="synonym">Baudoinia compniacensis (strain UAMH 10762)</name>
    <dbReference type="NCBI Taxonomy" id="717646"/>
    <lineage>
        <taxon>Eukaryota</taxon>
        <taxon>Fungi</taxon>
        <taxon>Dikarya</taxon>
        <taxon>Ascomycota</taxon>
        <taxon>Pezizomycotina</taxon>
        <taxon>Dothideomycetes</taxon>
        <taxon>Dothideomycetidae</taxon>
        <taxon>Mycosphaerellales</taxon>
        <taxon>Teratosphaeriaceae</taxon>
        <taxon>Baudoinia</taxon>
    </lineage>
</organism>
<sequence>MWVRVLRPILGYLGDIVGIALQNAKPLLGYALLLYALVGAVIFGTGFLTNSINNALTPICRIPGVSWLHLPFCPSPQVAELQGPAEFDKLVQAQSQFEDVLASTQVGANLPMDMKRSEASIRDLKHVVQYSSLPSRNELVFEFGGFIETARQASQDLSRFNSRIGRAVDHILSTNRWTLSVIDGVSASEAGRGAVSRWLGENLNIFAPFQPVSLSRDVLLDQYLRHTGAVEEQIMTLISEAQALLNILDNLDGRLDVIAAIATRDGIKAQDNKEELFAMLWTKLGGNRNSVAKLEQQLQLLKEVGAYRRLAWAHVSTTIVKLQAIRDQLEDLRERVALPETVGEKVPLEVHINSINLGIERLEQQRDASRKLEQEGYARVFSRAEEGDRRLLGSKEL</sequence>
<dbReference type="AlphaFoldDB" id="M2MQR8"/>
<dbReference type="OMA" id="FHMPRID"/>
<name>M2MQR8_BAUPA</name>
<evidence type="ECO:0000313" key="2">
    <source>
        <dbReference type="EMBL" id="EMC99156.1"/>
    </source>
</evidence>
<gene>
    <name evidence="2" type="ORF">BAUCODRAFT_65582</name>
</gene>
<proteinExistence type="predicted"/>